<dbReference type="InterPro" id="IPR022730">
    <property type="entry name" value="DAZ_assoc-2"/>
</dbReference>
<evidence type="ECO:0000256" key="1">
    <source>
        <dbReference type="ARBA" id="ARBA00004210"/>
    </source>
</evidence>
<proteinExistence type="predicted"/>
<keyword evidence="7" id="KW-0539">Nucleus</keyword>
<keyword evidence="13" id="KW-1185">Reference proteome</keyword>
<comment type="function">
    <text evidence="10">In unstressed cells, promotes SIAH1-mediated polyubiquitination and degradation of the serine/threonine-protein kinase HIPK2, probably by acting as a loading factor that potentiates complex formation between HIPK2 and ubiquitin ligase SIAH1. In response to DNA damage, localizes to the nucleus following phosphorylation by HIPK2 and modulates the expression of a subset of TP53/p53 target genes by binding to TP53 at target gene promoters. This limits the expression of a number of cell death-mediating TP53 target genes, reducing DNA damage-induced cell death. Enhances the binding of transcription factor TCF7L2/TCF4, a Wnt signaling pathway effector, to the promoters of target genes. Plays a role in stress granule formation.</text>
</comment>
<dbReference type="GO" id="GO:0016607">
    <property type="term" value="C:nuclear speck"/>
    <property type="evidence" value="ECO:0007669"/>
    <property type="project" value="UniProtKB-SubCell"/>
</dbReference>
<evidence type="ECO:0000256" key="9">
    <source>
        <dbReference type="ARBA" id="ARBA00034352"/>
    </source>
</evidence>
<evidence type="ECO:0000256" key="10">
    <source>
        <dbReference type="ARBA" id="ARBA00045449"/>
    </source>
</evidence>
<evidence type="ECO:0000256" key="2">
    <source>
        <dbReference type="ARBA" id="ARBA00004324"/>
    </source>
</evidence>
<evidence type="ECO:0000256" key="5">
    <source>
        <dbReference type="ARBA" id="ARBA00022553"/>
    </source>
</evidence>
<evidence type="ECO:0000256" key="3">
    <source>
        <dbReference type="ARBA" id="ARBA00014066"/>
    </source>
</evidence>
<protein>
    <recommendedName>
        <fullName evidence="3">DAZ-associated protein 2</fullName>
    </recommendedName>
    <alternativeName>
        <fullName evidence="8">Deleted in azoospermia-associated protein 2</fullName>
    </alternativeName>
    <alternativeName>
        <fullName evidence="9">Proline-rich transcript in brain protein</fullName>
    </alternativeName>
</protein>
<feature type="compositionally biased region" description="Pro residues" evidence="11">
    <location>
        <begin position="108"/>
        <end position="121"/>
    </location>
</feature>
<dbReference type="PANTHER" id="PTHR31638:SF3">
    <property type="entry name" value="DAZ-ASSOCIATED PROTEIN 2"/>
    <property type="match status" value="1"/>
</dbReference>
<reference evidence="12 13" key="1">
    <citation type="journal article" date="2023" name="Arcadia Sci">
        <title>De novo assembly of a long-read Amblyomma americanum tick genome.</title>
        <authorList>
            <person name="Chou S."/>
            <person name="Poskanzer K.E."/>
            <person name="Rollins M."/>
            <person name="Thuy-Boun P.S."/>
        </authorList>
    </citation>
    <scope>NUCLEOTIDE SEQUENCE [LARGE SCALE GENOMIC DNA]</scope>
    <source>
        <strain evidence="12">F_SG_1</strain>
        <tissue evidence="12">Salivary glands</tissue>
    </source>
</reference>
<evidence type="ECO:0000313" key="13">
    <source>
        <dbReference type="Proteomes" id="UP001321473"/>
    </source>
</evidence>
<dbReference type="PANTHER" id="PTHR31638">
    <property type="entry name" value="DAZ-ASSOCIATED PROTEIN 2"/>
    <property type="match status" value="1"/>
</dbReference>
<sequence length="229" mass="25112">MSGYYPPQQEKSGYPQWTLKPRRRCRRDEKGRKGERNRRLKKERSFDLDPGDTMAGVCCLDFCLPGWCLRRLPGRRRPRASGAYRSHAPVPGAMPGVMPSSVPGGTPYDPPPPYSPNPPKPCQTAQPMGHPSRLYPTPGQPYPTPAPGPYPMASYPQQPGLPQQTMYHVPDVFDAGARFTHNKPAIPPPPPGVPPNAAQLAAMQGNPVVLGQKKSNFWTTGAGGGYTFW</sequence>
<keyword evidence="6" id="KW-0832">Ubl conjugation</keyword>
<evidence type="ECO:0000256" key="11">
    <source>
        <dbReference type="SAM" id="MobiDB-lite"/>
    </source>
</evidence>
<comment type="subcellular location">
    <subcellularLocation>
        <location evidence="1">Cytoplasm</location>
        <location evidence="1">Stress granule</location>
    </subcellularLocation>
    <subcellularLocation>
        <location evidence="2">Nucleus speckle</location>
    </subcellularLocation>
</comment>
<evidence type="ECO:0000256" key="8">
    <source>
        <dbReference type="ARBA" id="ARBA00032174"/>
    </source>
</evidence>
<dbReference type="AlphaFoldDB" id="A0AAQ4E3D9"/>
<name>A0AAQ4E3D9_AMBAM</name>
<dbReference type="Pfam" id="PF11029">
    <property type="entry name" value="DAZAP2"/>
    <property type="match status" value="1"/>
</dbReference>
<evidence type="ECO:0000256" key="4">
    <source>
        <dbReference type="ARBA" id="ARBA00022490"/>
    </source>
</evidence>
<gene>
    <name evidence="12" type="ORF">V5799_014313</name>
</gene>
<keyword evidence="4" id="KW-0963">Cytoplasm</keyword>
<feature type="region of interest" description="Disordered" evidence="11">
    <location>
        <begin position="77"/>
        <end position="147"/>
    </location>
</feature>
<dbReference type="EMBL" id="JARKHS020022920">
    <property type="protein sequence ID" value="KAK8769220.1"/>
    <property type="molecule type" value="Genomic_DNA"/>
</dbReference>
<evidence type="ECO:0000256" key="7">
    <source>
        <dbReference type="ARBA" id="ARBA00023242"/>
    </source>
</evidence>
<evidence type="ECO:0000313" key="12">
    <source>
        <dbReference type="EMBL" id="KAK8769220.1"/>
    </source>
</evidence>
<accession>A0AAQ4E3D9</accession>
<comment type="caution">
    <text evidence="12">The sequence shown here is derived from an EMBL/GenBank/DDBJ whole genome shotgun (WGS) entry which is preliminary data.</text>
</comment>
<keyword evidence="5" id="KW-0597">Phosphoprotein</keyword>
<dbReference type="Proteomes" id="UP001321473">
    <property type="component" value="Unassembled WGS sequence"/>
</dbReference>
<feature type="compositionally biased region" description="Pro residues" evidence="11">
    <location>
        <begin position="138"/>
        <end position="147"/>
    </location>
</feature>
<organism evidence="12 13">
    <name type="scientific">Amblyomma americanum</name>
    <name type="common">Lone star tick</name>
    <dbReference type="NCBI Taxonomy" id="6943"/>
    <lineage>
        <taxon>Eukaryota</taxon>
        <taxon>Metazoa</taxon>
        <taxon>Ecdysozoa</taxon>
        <taxon>Arthropoda</taxon>
        <taxon>Chelicerata</taxon>
        <taxon>Arachnida</taxon>
        <taxon>Acari</taxon>
        <taxon>Parasitiformes</taxon>
        <taxon>Ixodida</taxon>
        <taxon>Ixodoidea</taxon>
        <taxon>Ixodidae</taxon>
        <taxon>Amblyomminae</taxon>
        <taxon>Amblyomma</taxon>
    </lineage>
</organism>
<evidence type="ECO:0000256" key="6">
    <source>
        <dbReference type="ARBA" id="ARBA00022843"/>
    </source>
</evidence>
<feature type="region of interest" description="Disordered" evidence="11">
    <location>
        <begin position="1"/>
        <end position="48"/>
    </location>
</feature>
<dbReference type="GO" id="GO:0010494">
    <property type="term" value="C:cytoplasmic stress granule"/>
    <property type="evidence" value="ECO:0007669"/>
    <property type="project" value="UniProtKB-SubCell"/>
</dbReference>